<keyword evidence="4" id="KW-0275">Fatty acid biosynthesis</keyword>
<keyword evidence="3" id="KW-0443">Lipid metabolism</keyword>
<dbReference type="OrthoDB" id="8442777at2"/>
<keyword evidence="4" id="KW-0276">Fatty acid metabolism</keyword>
<dbReference type="PANTHER" id="PTHR38764">
    <property type="entry name" value="ACYL CARRIER PROTEIN PHOSPHODIESTERASE"/>
    <property type="match status" value="1"/>
</dbReference>
<evidence type="ECO:0000313" key="6">
    <source>
        <dbReference type="Proteomes" id="UP000281975"/>
    </source>
</evidence>
<dbReference type="AlphaFoldDB" id="A0A420WYF9"/>
<evidence type="ECO:0000256" key="1">
    <source>
        <dbReference type="ARBA" id="ARBA00022516"/>
    </source>
</evidence>
<dbReference type="GO" id="GO:0006633">
    <property type="term" value="P:fatty acid biosynthetic process"/>
    <property type="evidence" value="ECO:0007669"/>
    <property type="project" value="UniProtKB-KW"/>
</dbReference>
<evidence type="ECO:0000256" key="2">
    <source>
        <dbReference type="ARBA" id="ARBA00022801"/>
    </source>
</evidence>
<evidence type="ECO:0000313" key="5">
    <source>
        <dbReference type="EMBL" id="RKR06223.1"/>
    </source>
</evidence>
<gene>
    <name evidence="5" type="ORF">C7446_1160</name>
</gene>
<dbReference type="InterPro" id="IPR007431">
    <property type="entry name" value="ACP_PD"/>
</dbReference>
<keyword evidence="2" id="KW-0378">Hydrolase</keyword>
<proteinExistence type="predicted"/>
<dbReference type="EMBL" id="RBIN01000003">
    <property type="protein sequence ID" value="RKR06223.1"/>
    <property type="molecule type" value="Genomic_DNA"/>
</dbReference>
<dbReference type="PANTHER" id="PTHR38764:SF1">
    <property type="entry name" value="ACYL CARRIER PROTEIN PHOSPHODIESTERASE"/>
    <property type="match status" value="1"/>
</dbReference>
<dbReference type="RefSeq" id="WP_121172150.1">
    <property type="nucleotide sequence ID" value="NZ_RBIN01000003.1"/>
</dbReference>
<evidence type="ECO:0000256" key="4">
    <source>
        <dbReference type="ARBA" id="ARBA00023160"/>
    </source>
</evidence>
<reference evidence="5 6" key="1">
    <citation type="submission" date="2018-10" db="EMBL/GenBank/DDBJ databases">
        <title>Genomic Encyclopedia of Type Strains, Phase IV (KMG-IV): sequencing the most valuable type-strain genomes for metagenomic binning, comparative biology and taxonomic classification.</title>
        <authorList>
            <person name="Goeker M."/>
        </authorList>
    </citation>
    <scope>NUCLEOTIDE SEQUENCE [LARGE SCALE GENOMIC DNA]</scope>
    <source>
        <strain evidence="5 6">DSM 23229</strain>
    </source>
</reference>
<protein>
    <submittedName>
        <fullName evidence="5">Acyl carrier protein phosphodiesterase</fullName>
    </submittedName>
</protein>
<dbReference type="GO" id="GO:0008770">
    <property type="term" value="F:[acyl-carrier-protein] phosphodiesterase activity"/>
    <property type="evidence" value="ECO:0007669"/>
    <property type="project" value="InterPro"/>
</dbReference>
<keyword evidence="1" id="KW-0444">Lipid biosynthesis</keyword>
<organism evidence="5 6">
    <name type="scientific">Kushneria sinocarnis</name>
    <dbReference type="NCBI Taxonomy" id="595502"/>
    <lineage>
        <taxon>Bacteria</taxon>
        <taxon>Pseudomonadati</taxon>
        <taxon>Pseudomonadota</taxon>
        <taxon>Gammaproteobacteria</taxon>
        <taxon>Oceanospirillales</taxon>
        <taxon>Halomonadaceae</taxon>
        <taxon>Kushneria</taxon>
    </lineage>
</organism>
<keyword evidence="6" id="KW-1185">Reference proteome</keyword>
<name>A0A420WYF9_9GAMM</name>
<dbReference type="Pfam" id="PF04336">
    <property type="entry name" value="ACP_PD"/>
    <property type="match status" value="1"/>
</dbReference>
<comment type="caution">
    <text evidence="5">The sequence shown here is derived from an EMBL/GenBank/DDBJ whole genome shotgun (WGS) entry which is preliminary data.</text>
</comment>
<sequence length="201" mass="22709">MNFLAHAVLAEPGSDGFLFGNLIADGVRGSRLYEWPQDIALGIRHHRRVDATIDHHPTVIALRRRIEGPERRVAGIAFDLLWDHFLAQDCLAEPAGRALIERSYRVLEQGEQQVPPRVATTISLLRRHDWLSSYADFDFTCQAISGLGERLTGVNRLAQLLPWIRAHRATLAAAFRDLWPDMLSLRDECRVTTAAQARNAR</sequence>
<dbReference type="Proteomes" id="UP000281975">
    <property type="component" value="Unassembled WGS sequence"/>
</dbReference>
<accession>A0A420WYF9</accession>
<evidence type="ECO:0000256" key="3">
    <source>
        <dbReference type="ARBA" id="ARBA00023098"/>
    </source>
</evidence>